<dbReference type="PANTHER" id="PTHR13383">
    <property type="entry name" value="RIBONUCLEASE H2 SUBUNIT B"/>
    <property type="match status" value="1"/>
</dbReference>
<evidence type="ECO:0000313" key="3">
    <source>
        <dbReference type="EMBL" id="KAG5483643.1"/>
    </source>
</evidence>
<feature type="domain" description="Rnh202 triple barrel" evidence="2">
    <location>
        <begin position="232"/>
        <end position="321"/>
    </location>
</feature>
<organism evidence="3 4">
    <name type="scientific">Leishmania enriettii</name>
    <dbReference type="NCBI Taxonomy" id="5663"/>
    <lineage>
        <taxon>Eukaryota</taxon>
        <taxon>Discoba</taxon>
        <taxon>Euglenozoa</taxon>
        <taxon>Kinetoplastea</taxon>
        <taxon>Metakinetoplastina</taxon>
        <taxon>Trypanosomatida</taxon>
        <taxon>Trypanosomatidae</taxon>
        <taxon>Leishmaniinae</taxon>
        <taxon>Leishmania</taxon>
    </lineage>
</organism>
<dbReference type="OrthoDB" id="267189at2759"/>
<dbReference type="Gene3D" id="2.20.25.530">
    <property type="match status" value="1"/>
</dbReference>
<dbReference type="AlphaFoldDB" id="A0A836HW41"/>
<name>A0A836HW41_LEIEN</name>
<dbReference type="InterPro" id="IPR040456">
    <property type="entry name" value="RNase_H2_suB"/>
</dbReference>
<dbReference type="EMBL" id="JAFHKP010000012">
    <property type="protein sequence ID" value="KAG5483643.1"/>
    <property type="molecule type" value="Genomic_DNA"/>
</dbReference>
<dbReference type="RefSeq" id="XP_067694860.1">
    <property type="nucleotide sequence ID" value="XM_067839939.1"/>
</dbReference>
<dbReference type="PANTHER" id="PTHR13383:SF11">
    <property type="entry name" value="RIBONUCLEASE H2 SUBUNIT B"/>
    <property type="match status" value="1"/>
</dbReference>
<dbReference type="Pfam" id="PF17745">
    <property type="entry name" value="Ydr279_N"/>
    <property type="match status" value="1"/>
</dbReference>
<evidence type="ECO:0000313" key="4">
    <source>
        <dbReference type="Proteomes" id="UP000674179"/>
    </source>
</evidence>
<sequence>MSQSPRSDNACRATTQEGATSASVDLRCEAPFTAFSGHALEDETYRHDLVCSADVGIGDDTDRCRDDVDAIDGSDDGDVEDSEYASASLPRVYANSTASPKEGLCQPSSPSKRCPHVLYDPQDHTAPGPMQEAPPSSSLRKVQRRRLWVLPREALPPQYLASLRPTRSSLDAAAKSDGDADAHISDGRVSACAPTRSIAAAATPATVGGAHTALQNASHLDLTAVRSMTPSSQCTMNATVVRLPHPRHGQPFLCLVVRGPAMPVMRASTATLFSTSASSSLLYEVQAQAPPSGFAQSWFVNEQVVPSTVGNGELLVATPLDLTFFALYELLGDAQRYEGLSRTFMPAEELYRARDLSVSGVTSASADSRKAAAAEASAFVSVFSDIGGGGEESKSSSASTSTPFTAEPFARSGGDDASVSVGPPPSCSAHQLPREPTFSFSSPMPGGKSSGGNRRGWAGWAHATAAHPLLLQHCLSVLESDGVLRRLCEVRETGAEFSAQAATSNAPEDSRHTVYYRPSESVAVEWLKRRVEHVRASSVLREILQLPDRSSAATATAAATVPPETSEEVPMSIAFGVVAEYVPDRLHAVLAGACGLPNPAQAAVSSPTAAAPIDAAMRHRDGGELRTKRKAVGTASAGGPKSGSVRRLEKAGQPKGTPTLLDMFAKKKPKVESGTP</sequence>
<evidence type="ECO:0000259" key="2">
    <source>
        <dbReference type="Pfam" id="PF17745"/>
    </source>
</evidence>
<dbReference type="Proteomes" id="UP000674179">
    <property type="component" value="Chromosome 12"/>
</dbReference>
<dbReference type="GO" id="GO:0006401">
    <property type="term" value="P:RNA catabolic process"/>
    <property type="evidence" value="ECO:0007669"/>
    <property type="project" value="TreeGrafter"/>
</dbReference>
<dbReference type="KEGG" id="lenr:94175449"/>
<evidence type="ECO:0000256" key="1">
    <source>
        <dbReference type="SAM" id="MobiDB-lite"/>
    </source>
</evidence>
<dbReference type="Gene3D" id="1.10.20.120">
    <property type="match status" value="1"/>
</dbReference>
<feature type="compositionally biased region" description="Low complexity" evidence="1">
    <location>
        <begin position="438"/>
        <end position="447"/>
    </location>
</feature>
<dbReference type="GO" id="GO:0032299">
    <property type="term" value="C:ribonuclease H2 complex"/>
    <property type="evidence" value="ECO:0007669"/>
    <property type="project" value="InterPro"/>
</dbReference>
<feature type="region of interest" description="Disordered" evidence="1">
    <location>
        <begin position="1"/>
        <end position="20"/>
    </location>
</feature>
<feature type="region of interest" description="Disordered" evidence="1">
    <location>
        <begin position="390"/>
        <end position="455"/>
    </location>
</feature>
<keyword evidence="4" id="KW-1185">Reference proteome</keyword>
<comment type="caution">
    <text evidence="3">The sequence shown here is derived from an EMBL/GenBank/DDBJ whole genome shotgun (WGS) entry which is preliminary data.</text>
</comment>
<dbReference type="GeneID" id="94175449"/>
<proteinExistence type="predicted"/>
<feature type="region of interest" description="Disordered" evidence="1">
    <location>
        <begin position="68"/>
        <end position="139"/>
    </location>
</feature>
<feature type="region of interest" description="Disordered" evidence="1">
    <location>
        <begin position="620"/>
        <end position="676"/>
    </location>
</feature>
<accession>A0A836HW41</accession>
<dbReference type="GO" id="GO:0005654">
    <property type="term" value="C:nucleoplasm"/>
    <property type="evidence" value="ECO:0007669"/>
    <property type="project" value="TreeGrafter"/>
</dbReference>
<gene>
    <name evidence="3" type="ORF">CUR178_08310</name>
</gene>
<feature type="compositionally biased region" description="Acidic residues" evidence="1">
    <location>
        <begin position="69"/>
        <end position="83"/>
    </location>
</feature>
<dbReference type="InterPro" id="IPR041195">
    <property type="entry name" value="Rnh202_N"/>
</dbReference>
<protein>
    <recommendedName>
        <fullName evidence="2">Rnh202 triple barrel domain-containing protein</fullName>
    </recommendedName>
</protein>
<reference evidence="3 4" key="1">
    <citation type="submission" date="2021-02" db="EMBL/GenBank/DDBJ databases">
        <title>Leishmania (Mundinia) enrietti genome sequencing and assembly.</title>
        <authorList>
            <person name="Almutairi H."/>
            <person name="Gatherer D."/>
        </authorList>
    </citation>
    <scope>NUCLEOTIDE SEQUENCE [LARGE SCALE GENOMIC DNA]</scope>
    <source>
        <strain evidence="3">CUR178</strain>
    </source>
</reference>